<keyword evidence="5 6" id="KW-0472">Membrane</keyword>
<feature type="transmembrane region" description="Helical" evidence="6">
    <location>
        <begin position="100"/>
        <end position="121"/>
    </location>
</feature>
<dbReference type="InterPro" id="IPR036259">
    <property type="entry name" value="MFS_trans_sf"/>
</dbReference>
<dbReference type="InterPro" id="IPR020846">
    <property type="entry name" value="MFS_dom"/>
</dbReference>
<dbReference type="PANTHER" id="PTHR43124">
    <property type="entry name" value="PURINE EFFLUX PUMP PBUE"/>
    <property type="match status" value="1"/>
</dbReference>
<reference evidence="8 9" key="1">
    <citation type="submission" date="2016-08" db="EMBL/GenBank/DDBJ databases">
        <authorList>
            <person name="Seilhamer J.J."/>
        </authorList>
    </citation>
    <scope>NUCLEOTIDE SEQUENCE [LARGE SCALE GENOMIC DNA]</scope>
    <source>
        <strain evidence="8 9">KT-27</strain>
    </source>
</reference>
<dbReference type="PROSITE" id="PS50850">
    <property type="entry name" value="MFS"/>
    <property type="match status" value="1"/>
</dbReference>
<keyword evidence="4 6" id="KW-1133">Transmembrane helix</keyword>
<evidence type="ECO:0000256" key="4">
    <source>
        <dbReference type="ARBA" id="ARBA00022989"/>
    </source>
</evidence>
<gene>
    <name evidence="8" type="ORF">BGP80_15435</name>
</gene>
<dbReference type="Gene3D" id="1.20.1250.20">
    <property type="entry name" value="MFS general substrate transporter like domains"/>
    <property type="match status" value="2"/>
</dbReference>
<evidence type="ECO:0000256" key="6">
    <source>
        <dbReference type="SAM" id="Phobius"/>
    </source>
</evidence>
<evidence type="ECO:0000256" key="3">
    <source>
        <dbReference type="ARBA" id="ARBA00022692"/>
    </source>
</evidence>
<dbReference type="RefSeq" id="WP_103437345.1">
    <property type="nucleotide sequence ID" value="NZ_MIND01000018.1"/>
</dbReference>
<keyword evidence="2" id="KW-1003">Cell membrane</keyword>
<dbReference type="SUPFAM" id="SSF103473">
    <property type="entry name" value="MFS general substrate transporter"/>
    <property type="match status" value="1"/>
</dbReference>
<evidence type="ECO:0000313" key="8">
    <source>
        <dbReference type="EMBL" id="POF89279.1"/>
    </source>
</evidence>
<feature type="transmembrane region" description="Helical" evidence="6">
    <location>
        <begin position="270"/>
        <end position="288"/>
    </location>
</feature>
<dbReference type="Pfam" id="PF07690">
    <property type="entry name" value="MFS_1"/>
    <property type="match status" value="1"/>
</dbReference>
<feature type="transmembrane region" description="Helical" evidence="6">
    <location>
        <begin position="330"/>
        <end position="355"/>
    </location>
</feature>
<sequence>MPLAIYVFSLCTFAFGLSEFVVAGLVSAMADDLSSSVAAVGAAIAAYALGAAIGAPLLTAALASWHDRSLMLLTVAALGVGSLLLASVEQVLTLHLVRFGTGLAHGVFMAVAASVAVKLVAPAQAGRALSVVWMGLTVSLALGVPLGTLLGSFWSWRVIFVALALLGCLSLIGLLRWMPVQAGAVAAQPGAGLSGLRAVLLRPLLSVAVVSMLVSVAVFSFFSYVSPYLLEVSQAGPRLLSAGMLLFGACTIAGNLVGGYAGDRFAINRCLLLALLMLVVTLMLLYVFRQSPWAVLGLVGVLGAVFFAIVTLSTLRLLNLAKSVAPLASGVASGLNIAAFNLGTALGGGLGGLLIGQLGLAWLPLAGVGAGLLAIAVLLSQTPADVPYEAETQR</sequence>
<comment type="subcellular location">
    <subcellularLocation>
        <location evidence="1">Cell membrane</location>
        <topology evidence="1">Multi-pass membrane protein</topology>
    </subcellularLocation>
</comment>
<evidence type="ECO:0000313" key="9">
    <source>
        <dbReference type="Proteomes" id="UP000237194"/>
    </source>
</evidence>
<feature type="domain" description="Major facilitator superfamily (MFS) profile" evidence="7">
    <location>
        <begin position="4"/>
        <end position="383"/>
    </location>
</feature>
<feature type="transmembrane region" description="Helical" evidence="6">
    <location>
        <begin position="156"/>
        <end position="178"/>
    </location>
</feature>
<accession>A0A2S3WED9</accession>
<dbReference type="GO" id="GO:0005886">
    <property type="term" value="C:plasma membrane"/>
    <property type="evidence" value="ECO:0007669"/>
    <property type="project" value="UniProtKB-SubCell"/>
</dbReference>
<protein>
    <submittedName>
        <fullName evidence="8">MFS transporter</fullName>
    </submittedName>
</protein>
<dbReference type="GO" id="GO:0022857">
    <property type="term" value="F:transmembrane transporter activity"/>
    <property type="evidence" value="ECO:0007669"/>
    <property type="project" value="InterPro"/>
</dbReference>
<feature type="transmembrane region" description="Helical" evidence="6">
    <location>
        <begin position="199"/>
        <end position="219"/>
    </location>
</feature>
<feature type="transmembrane region" description="Helical" evidence="6">
    <location>
        <begin position="128"/>
        <end position="150"/>
    </location>
</feature>
<dbReference type="EMBL" id="MIND01000018">
    <property type="protein sequence ID" value="POF89279.1"/>
    <property type="molecule type" value="Genomic_DNA"/>
</dbReference>
<feature type="transmembrane region" description="Helical" evidence="6">
    <location>
        <begin position="361"/>
        <end position="379"/>
    </location>
</feature>
<keyword evidence="3 6" id="KW-0812">Transmembrane</keyword>
<name>A0A2S3WED9_PSEPU</name>
<dbReference type="AlphaFoldDB" id="A0A2S3WED9"/>
<evidence type="ECO:0000259" key="7">
    <source>
        <dbReference type="PROSITE" id="PS50850"/>
    </source>
</evidence>
<proteinExistence type="predicted"/>
<dbReference type="InterPro" id="IPR011701">
    <property type="entry name" value="MFS"/>
</dbReference>
<evidence type="ECO:0000256" key="2">
    <source>
        <dbReference type="ARBA" id="ARBA00022475"/>
    </source>
</evidence>
<dbReference type="InterPro" id="IPR050189">
    <property type="entry name" value="MFS_Efflux_Transporters"/>
</dbReference>
<evidence type="ECO:0000256" key="1">
    <source>
        <dbReference type="ARBA" id="ARBA00004651"/>
    </source>
</evidence>
<comment type="caution">
    <text evidence="8">The sequence shown here is derived from an EMBL/GenBank/DDBJ whole genome shotgun (WGS) entry which is preliminary data.</text>
</comment>
<dbReference type="Proteomes" id="UP000237194">
    <property type="component" value="Unassembled WGS sequence"/>
</dbReference>
<feature type="transmembrane region" description="Helical" evidence="6">
    <location>
        <begin position="33"/>
        <end position="58"/>
    </location>
</feature>
<feature type="transmembrane region" description="Helical" evidence="6">
    <location>
        <begin position="294"/>
        <end position="318"/>
    </location>
</feature>
<organism evidence="8 9">
    <name type="scientific">Pseudomonas putida</name>
    <name type="common">Arthrobacter siderocapsulatus</name>
    <dbReference type="NCBI Taxonomy" id="303"/>
    <lineage>
        <taxon>Bacteria</taxon>
        <taxon>Pseudomonadati</taxon>
        <taxon>Pseudomonadota</taxon>
        <taxon>Gammaproteobacteria</taxon>
        <taxon>Pseudomonadales</taxon>
        <taxon>Pseudomonadaceae</taxon>
        <taxon>Pseudomonas</taxon>
    </lineage>
</organism>
<reference evidence="8 9" key="2">
    <citation type="submission" date="2018-03" db="EMBL/GenBank/DDBJ databases">
        <title>Draft genome of Pseudomonas putida strain KT-27.</title>
        <authorList>
            <person name="Yoshizawa S."/>
            <person name="Khan N.H."/>
            <person name="Nishimura M."/>
            <person name="Chiura H.X."/>
            <person name="Ogura Y."/>
            <person name="Hayashi T."/>
            <person name="Kogure K."/>
        </authorList>
    </citation>
    <scope>NUCLEOTIDE SEQUENCE [LARGE SCALE GENOMIC DNA]</scope>
    <source>
        <strain evidence="8 9">KT-27</strain>
    </source>
</reference>
<dbReference type="CDD" id="cd17324">
    <property type="entry name" value="MFS_NepI_like"/>
    <property type="match status" value="1"/>
</dbReference>
<evidence type="ECO:0000256" key="5">
    <source>
        <dbReference type="ARBA" id="ARBA00023136"/>
    </source>
</evidence>
<feature type="transmembrane region" description="Helical" evidence="6">
    <location>
        <begin position="239"/>
        <end position="258"/>
    </location>
</feature>
<feature type="transmembrane region" description="Helical" evidence="6">
    <location>
        <begin position="70"/>
        <end position="88"/>
    </location>
</feature>
<dbReference type="PANTHER" id="PTHR43124:SF3">
    <property type="entry name" value="CHLORAMPHENICOL EFFLUX PUMP RV0191"/>
    <property type="match status" value="1"/>
</dbReference>